<evidence type="ECO:0000256" key="3">
    <source>
        <dbReference type="ARBA" id="ARBA00022801"/>
    </source>
</evidence>
<name>A0ABX2PT33_9RHOB</name>
<dbReference type="Gene3D" id="2.60.120.200">
    <property type="match status" value="1"/>
</dbReference>
<keyword evidence="3" id="KW-0378">Hydrolase</keyword>
<feature type="signal peptide" evidence="8">
    <location>
        <begin position="1"/>
        <end position="27"/>
    </location>
</feature>
<accession>A0ABX2PT33</accession>
<evidence type="ECO:0000256" key="2">
    <source>
        <dbReference type="ARBA" id="ARBA00014569"/>
    </source>
</evidence>
<evidence type="ECO:0000256" key="1">
    <source>
        <dbReference type="ARBA" id="ARBA00006865"/>
    </source>
</evidence>
<comment type="similarity">
    <text evidence="1">Belongs to the glycosyl hydrolase 16 family.</text>
</comment>
<dbReference type="Proteomes" id="UP000630805">
    <property type="component" value="Unassembled WGS sequence"/>
</dbReference>
<feature type="domain" description="GH16" evidence="9">
    <location>
        <begin position="26"/>
        <end position="245"/>
    </location>
</feature>
<evidence type="ECO:0000256" key="8">
    <source>
        <dbReference type="SAM" id="SignalP"/>
    </source>
</evidence>
<evidence type="ECO:0000256" key="7">
    <source>
        <dbReference type="ARBA" id="ARBA00031665"/>
    </source>
</evidence>
<dbReference type="PROSITE" id="PS51762">
    <property type="entry name" value="GH16_2"/>
    <property type="match status" value="1"/>
</dbReference>
<protein>
    <recommendedName>
        <fullName evidence="2">Beta-glucanase</fullName>
    </recommendedName>
    <alternativeName>
        <fullName evidence="7">1,3-1,4-beta-D-glucan 4-glucanohydrolase</fullName>
    </alternativeName>
    <alternativeName>
        <fullName evidence="6">Endo-beta-1,3-1,4 glucanase</fullName>
    </alternativeName>
    <alternativeName>
        <fullName evidence="5">Lichenase</fullName>
    </alternativeName>
</protein>
<dbReference type="SUPFAM" id="SSF49899">
    <property type="entry name" value="Concanavalin A-like lectins/glucanases"/>
    <property type="match status" value="1"/>
</dbReference>
<dbReference type="PANTHER" id="PTHR31062">
    <property type="entry name" value="XYLOGLUCAN ENDOTRANSGLUCOSYLASE/HYDROLASE PROTEIN 8-RELATED"/>
    <property type="match status" value="1"/>
</dbReference>
<evidence type="ECO:0000256" key="5">
    <source>
        <dbReference type="ARBA" id="ARBA00029722"/>
    </source>
</evidence>
<dbReference type="InterPro" id="IPR044791">
    <property type="entry name" value="Beta-glucanase/XTH"/>
</dbReference>
<keyword evidence="8" id="KW-0732">Signal</keyword>
<dbReference type="InterPro" id="IPR013320">
    <property type="entry name" value="ConA-like_dom_sf"/>
</dbReference>
<sequence length="261" mass="29328">MIKHRIRVFFSATALMAGFAAPSAVVSQEGASFFEPFDQLNQGRWYVSSGWTNGSHQNCLWHKNRVKVENGKLLLSLTGNAKQGLDFSCGEVQTNDHLGYGTFEARMKVPYAQGMNANMFTFVGSPQDRPHNEIDFEFIAPKTPTLQTNFHFKGDSDNTGMKKMPDDDAFHDYAFIWEPGRIRWFIDGKLIRDQSGDDLPNEPQKMYLSLWSTDTLVSWMGAFQAKSAPQVLKVEWAAYTKLGSACAFEQSVLCKDGIDSP</sequence>
<dbReference type="InterPro" id="IPR008264">
    <property type="entry name" value="Beta_glucanase"/>
</dbReference>
<dbReference type="RefSeq" id="WP_176866382.1">
    <property type="nucleotide sequence ID" value="NZ_JABXWT010000011.1"/>
</dbReference>
<evidence type="ECO:0000313" key="11">
    <source>
        <dbReference type="Proteomes" id="UP000630805"/>
    </source>
</evidence>
<dbReference type="Pfam" id="PF00722">
    <property type="entry name" value="Glyco_hydro_16"/>
    <property type="match status" value="1"/>
</dbReference>
<evidence type="ECO:0000256" key="6">
    <source>
        <dbReference type="ARBA" id="ARBA00029771"/>
    </source>
</evidence>
<feature type="chain" id="PRO_5047269269" description="Beta-glucanase" evidence="8">
    <location>
        <begin position="28"/>
        <end position="261"/>
    </location>
</feature>
<organism evidence="10 11">
    <name type="scientific">Ruegeria haliotis</name>
    <dbReference type="NCBI Taxonomy" id="2747601"/>
    <lineage>
        <taxon>Bacteria</taxon>
        <taxon>Pseudomonadati</taxon>
        <taxon>Pseudomonadota</taxon>
        <taxon>Alphaproteobacteria</taxon>
        <taxon>Rhodobacterales</taxon>
        <taxon>Roseobacteraceae</taxon>
        <taxon>Ruegeria</taxon>
    </lineage>
</organism>
<comment type="caution">
    <text evidence="10">The sequence shown here is derived from an EMBL/GenBank/DDBJ whole genome shotgun (WGS) entry which is preliminary data.</text>
</comment>
<evidence type="ECO:0000259" key="9">
    <source>
        <dbReference type="PROSITE" id="PS51762"/>
    </source>
</evidence>
<evidence type="ECO:0000313" key="10">
    <source>
        <dbReference type="EMBL" id="NVO57327.1"/>
    </source>
</evidence>
<dbReference type="EMBL" id="JABXWT010000011">
    <property type="protein sequence ID" value="NVO57327.1"/>
    <property type="molecule type" value="Genomic_DNA"/>
</dbReference>
<proteinExistence type="inferred from homology"/>
<dbReference type="InterPro" id="IPR000757">
    <property type="entry name" value="Beta-glucanase-like"/>
</dbReference>
<keyword evidence="4" id="KW-0326">Glycosidase</keyword>
<evidence type="ECO:0000256" key="4">
    <source>
        <dbReference type="ARBA" id="ARBA00023295"/>
    </source>
</evidence>
<keyword evidence="11" id="KW-1185">Reference proteome</keyword>
<reference evidence="10 11" key="1">
    <citation type="submission" date="2020-06" db="EMBL/GenBank/DDBJ databases">
        <authorList>
            <person name="Cao W.R."/>
        </authorList>
    </citation>
    <scope>NUCLEOTIDE SEQUENCE [LARGE SCALE GENOMIC DNA]</scope>
    <source>
        <strain evidence="10 11">B1Z28</strain>
    </source>
</reference>
<dbReference type="PRINTS" id="PR00737">
    <property type="entry name" value="GLHYDRLASE16"/>
</dbReference>
<gene>
    <name evidence="10" type="ORF">HW561_16150</name>
</gene>